<dbReference type="KEGG" id="crq:GCK72_015869"/>
<dbReference type="EMBL" id="WUAV01000004">
    <property type="protein sequence ID" value="KAF1759402.1"/>
    <property type="molecule type" value="Genomic_DNA"/>
</dbReference>
<evidence type="ECO:0000313" key="3">
    <source>
        <dbReference type="Proteomes" id="UP000483820"/>
    </source>
</evidence>
<sequence length="125" mass="14700">MMNVIDELHTKNHMTATKEIGDLKVKVDRKHQKILRLKESEMDLKEKLMKAENDKKELLQAKDQQILELQGQLLKAIRDMDGVHKAFEKCVTENLELKARLVKNRPLFLNRLWTGVPIWSGRSLW</sequence>
<keyword evidence="1" id="KW-0175">Coiled coil</keyword>
<reference evidence="2 3" key="1">
    <citation type="submission" date="2019-12" db="EMBL/GenBank/DDBJ databases">
        <title>Chromosome-level assembly of the Caenorhabditis remanei genome.</title>
        <authorList>
            <person name="Teterina A.A."/>
            <person name="Willis J.H."/>
            <person name="Phillips P.C."/>
        </authorList>
    </citation>
    <scope>NUCLEOTIDE SEQUENCE [LARGE SCALE GENOMIC DNA]</scope>
    <source>
        <strain evidence="2 3">PX506</strain>
        <tissue evidence="2">Whole organism</tissue>
    </source>
</reference>
<gene>
    <name evidence="2" type="ORF">GCK72_015869</name>
</gene>
<accession>A0A6A5GYM6</accession>
<name>A0A6A5GYM6_CAERE</name>
<organism evidence="2 3">
    <name type="scientific">Caenorhabditis remanei</name>
    <name type="common">Caenorhabditis vulgaris</name>
    <dbReference type="NCBI Taxonomy" id="31234"/>
    <lineage>
        <taxon>Eukaryota</taxon>
        <taxon>Metazoa</taxon>
        <taxon>Ecdysozoa</taxon>
        <taxon>Nematoda</taxon>
        <taxon>Chromadorea</taxon>
        <taxon>Rhabditida</taxon>
        <taxon>Rhabditina</taxon>
        <taxon>Rhabditomorpha</taxon>
        <taxon>Rhabditoidea</taxon>
        <taxon>Rhabditidae</taxon>
        <taxon>Peloderinae</taxon>
        <taxon>Caenorhabditis</taxon>
    </lineage>
</organism>
<dbReference type="GeneID" id="9806105"/>
<protein>
    <submittedName>
        <fullName evidence="2">Uncharacterized protein</fullName>
    </submittedName>
</protein>
<feature type="coiled-coil region" evidence="1">
    <location>
        <begin position="34"/>
        <end position="68"/>
    </location>
</feature>
<dbReference type="CTD" id="9806105"/>
<evidence type="ECO:0000313" key="2">
    <source>
        <dbReference type="EMBL" id="KAF1759402.1"/>
    </source>
</evidence>
<dbReference type="AlphaFoldDB" id="A0A6A5GYM6"/>
<dbReference type="Proteomes" id="UP000483820">
    <property type="component" value="Chromosome IV"/>
</dbReference>
<evidence type="ECO:0000256" key="1">
    <source>
        <dbReference type="SAM" id="Coils"/>
    </source>
</evidence>
<proteinExistence type="predicted"/>
<comment type="caution">
    <text evidence="2">The sequence shown here is derived from an EMBL/GenBank/DDBJ whole genome shotgun (WGS) entry which is preliminary data.</text>
</comment>
<dbReference type="RefSeq" id="XP_053585956.1">
    <property type="nucleotide sequence ID" value="XM_053731184.1"/>
</dbReference>